<dbReference type="SMART" id="SM00825">
    <property type="entry name" value="PKS_KS"/>
    <property type="match status" value="1"/>
</dbReference>
<dbReference type="PROSITE" id="PS52004">
    <property type="entry name" value="KS3_2"/>
    <property type="match status" value="1"/>
</dbReference>
<dbReference type="InterPro" id="IPR000873">
    <property type="entry name" value="AMP-dep_synth/lig_dom"/>
</dbReference>
<dbReference type="Gene3D" id="3.40.47.10">
    <property type="match status" value="1"/>
</dbReference>
<dbReference type="Gene3D" id="1.10.1200.10">
    <property type="entry name" value="ACP-like"/>
    <property type="match status" value="1"/>
</dbReference>
<feature type="domain" description="Carrier" evidence="6">
    <location>
        <begin position="526"/>
        <end position="603"/>
    </location>
</feature>
<dbReference type="InterPro" id="IPR016039">
    <property type="entry name" value="Thiolase-like"/>
</dbReference>
<dbReference type="InterPro" id="IPR009081">
    <property type="entry name" value="PP-bd_ACP"/>
</dbReference>
<feature type="compositionally biased region" description="Polar residues" evidence="5">
    <location>
        <begin position="514"/>
        <end position="523"/>
    </location>
</feature>
<comment type="caution">
    <text evidence="8">The sequence shown here is derived from an EMBL/GenBank/DDBJ whole genome shotgun (WGS) entry which is preliminary data.</text>
</comment>
<dbReference type="InterPro" id="IPR020841">
    <property type="entry name" value="PKS_Beta-ketoAc_synthase_dom"/>
</dbReference>
<dbReference type="PROSITE" id="PS50075">
    <property type="entry name" value="CARRIER"/>
    <property type="match status" value="1"/>
</dbReference>
<evidence type="ECO:0000313" key="9">
    <source>
        <dbReference type="Proteomes" id="UP000027238"/>
    </source>
</evidence>
<dbReference type="PANTHER" id="PTHR45527:SF1">
    <property type="entry name" value="FATTY ACID SYNTHASE"/>
    <property type="match status" value="1"/>
</dbReference>
<dbReference type="SUPFAM" id="SSF56801">
    <property type="entry name" value="Acetyl-CoA synthetase-like"/>
    <property type="match status" value="1"/>
</dbReference>
<dbReference type="PANTHER" id="PTHR45527">
    <property type="entry name" value="NONRIBOSOMAL PEPTIDE SYNTHETASE"/>
    <property type="match status" value="1"/>
</dbReference>
<evidence type="ECO:0000259" key="6">
    <source>
        <dbReference type="PROSITE" id="PS50075"/>
    </source>
</evidence>
<dbReference type="InterPro" id="IPR001242">
    <property type="entry name" value="Condensation_dom"/>
</dbReference>
<dbReference type="Gene3D" id="3.30.559.30">
    <property type="entry name" value="Nonribosomal peptide synthetase, condensation domain"/>
    <property type="match status" value="1"/>
</dbReference>
<protein>
    <submittedName>
        <fullName evidence="8">Uncharacterized protein</fullName>
    </submittedName>
</protein>
<dbReference type="Gene3D" id="3.30.559.10">
    <property type="entry name" value="Chloramphenicol acetyltransferase-like domain"/>
    <property type="match status" value="1"/>
</dbReference>
<evidence type="ECO:0000256" key="2">
    <source>
        <dbReference type="ARBA" id="ARBA00022553"/>
    </source>
</evidence>
<evidence type="ECO:0000256" key="5">
    <source>
        <dbReference type="SAM" id="MobiDB-lite"/>
    </source>
</evidence>
<dbReference type="InterPro" id="IPR036736">
    <property type="entry name" value="ACP-like_sf"/>
</dbReference>
<dbReference type="EMBL" id="JMSE01000557">
    <property type="protein sequence ID" value="KDN69109.1"/>
    <property type="molecule type" value="Genomic_DNA"/>
</dbReference>
<name>A0A066XN67_COLSU</name>
<feature type="region of interest" description="Disordered" evidence="5">
    <location>
        <begin position="498"/>
        <end position="524"/>
    </location>
</feature>
<accession>A0A066XN67</accession>
<gene>
    <name evidence="8" type="ORF">CSUB01_12235</name>
</gene>
<dbReference type="SUPFAM" id="SSF53901">
    <property type="entry name" value="Thiolase-like"/>
    <property type="match status" value="1"/>
</dbReference>
<dbReference type="InterPro" id="IPR042099">
    <property type="entry name" value="ANL_N_sf"/>
</dbReference>
<dbReference type="GO" id="GO:0016746">
    <property type="term" value="F:acyltransferase activity"/>
    <property type="evidence" value="ECO:0007669"/>
    <property type="project" value="InterPro"/>
</dbReference>
<keyword evidence="1" id="KW-0596">Phosphopantetheine</keyword>
<dbReference type="eggNOG" id="KOG1202">
    <property type="taxonomic scope" value="Eukaryota"/>
</dbReference>
<dbReference type="GO" id="GO:0016874">
    <property type="term" value="F:ligase activity"/>
    <property type="evidence" value="ECO:0007669"/>
    <property type="project" value="UniProtKB-KW"/>
</dbReference>
<keyword evidence="2" id="KW-0597">Phosphoprotein</keyword>
<dbReference type="Pfam" id="PF00550">
    <property type="entry name" value="PP-binding"/>
    <property type="match status" value="1"/>
</dbReference>
<dbReference type="InterPro" id="IPR014030">
    <property type="entry name" value="Ketoacyl_synth_N"/>
</dbReference>
<dbReference type="InterPro" id="IPR023213">
    <property type="entry name" value="CAT-like_dom_sf"/>
</dbReference>
<dbReference type="Pfam" id="PF00668">
    <property type="entry name" value="Condensation"/>
    <property type="match status" value="1"/>
</dbReference>
<proteinExistence type="predicted"/>
<evidence type="ECO:0000256" key="4">
    <source>
        <dbReference type="ARBA" id="ARBA00022679"/>
    </source>
</evidence>
<dbReference type="STRING" id="1173701.A0A066XN67"/>
<evidence type="ECO:0000259" key="7">
    <source>
        <dbReference type="PROSITE" id="PS52004"/>
    </source>
</evidence>
<keyword evidence="9" id="KW-1185">Reference proteome</keyword>
<dbReference type="GO" id="GO:0005737">
    <property type="term" value="C:cytoplasm"/>
    <property type="evidence" value="ECO:0007669"/>
    <property type="project" value="TreeGrafter"/>
</dbReference>
<feature type="region of interest" description="Disordered" evidence="5">
    <location>
        <begin position="1219"/>
        <end position="1282"/>
    </location>
</feature>
<dbReference type="SUPFAM" id="SSF52777">
    <property type="entry name" value="CoA-dependent acyltransferases"/>
    <property type="match status" value="2"/>
</dbReference>
<dbReference type="Pfam" id="PF00109">
    <property type="entry name" value="ketoacyl-synt"/>
    <property type="match status" value="1"/>
</dbReference>
<sequence length="1471" mass="159794">MPPIIPEVVSLFTPSSRLPNLARFSDFDATPPNPYHFSRTTPFLDPVEMKAPDPEYAGLASRPLLHLTLDAQAELSPSLPAICCPNGTMTYRDLSVQSQIWATRLLERGVSAAGSVVPICMPTGSVWTVVAMYAVMRTGGAFALIDSSAGDARGRLLSLASSVCASCVVLGAAEYHDPEMASAAPHVVCMGGARLEPVGTMGDLTGRNNSSLNQVGSRRLSCLDVDNPSLAWATLERGSTSITLHRHDAVLESIFVLNPLQGKHHGWKGDMTPNESLPGLILWPFVVRHHALLELFRTIMLGGLVVVPPGNASLEDMRHVVSRYSRYQFRAFVFHEKLVSLDLPQVASRLNKIFLYDFPPAAVTTQVENGFLVLSSQDLCHGGVLITSMPSNGQRRVVASNCRVSVAAPGNTEPTTQSGVAGQLVIKDGNALAGCVVAHSPSSLEPANHTRHWQRGFLDTGLQACVDSDGALHVHHQVGTREPEVNDEDFLADSVRGYATPSRETTPSEDETPSQKPTVNVQERNTHAADPQLVLARLWADVLCVDQSTLDLDDRFIDRGGDSFKTAQLISLARAEGVELPVLELFTGNLSLQEMAAGITNNRLGRTADSNATCDLDSEAVPKGLSRGMHDDDDVEDDLSNLLGRVPLPEWLHADHVDKVLPATGWQASIAGHMTLEAQHWADCLVFDLHGPLSIDHLRTSCASLLASHEILRTVFAVAGGHALQLVVGASHYPLRFTTQQVDPAKGETLDLVTNEFWSETKRPLPPQLDRQWVRFMVVVQDAHRHRLLVRLTHGQYDAGSIPPIIQHLRFSYEKASCNSRDPLPGLTPHHPQFSSFVAWARRKPYVKAAEGFWEETLRGLGKSTTLLPQPHNGPSAATTGVEHVINERSRSPEISLDLGLLRGVMPSTVISAAWSAVLMFLTGESDVVHGMVTSGRHNAMEGIDRVVGPCWNVLPVRTRLEVSRADEQEEQTVLGLLRQVQRSQQDSLAHELLPFRHMVEKCTTWPPWTNLSSVINFENVAIPRIGGTAAPVSARQRLAPGVELEFTPMAGPVSGPTDFWVAVTPHNRPEGTGVTLELRWDNRKFARGFVDAVLRLYSEVVVVFTVDPAMPVVEAVRRAATSGLGEDGAEELRTSVACSMEFVRTALEETWTNVLACPCPADRSGRTIPYYAIRGEVIYAAALAQGIRRRLGKEDCQSRESEEELPVVARRRVCERSGRVEDRLGPTAGNKPTTEPFTHPSRPGPPFEINQARPEAGYGERRDRAQGVGHGGEAGENSPLEPIAICGMDKRTGQTPRAPESRFKIDAHYHEKLDRPGSFNVPGGLFPGRTPRGVLRGAGLGRDHLGAHPGARHGRSRGLPTPALRNSFTANTACSSSVYAIHNACHALRMRDRDAAVTAGVNLTTTVDQHMNTAKPGILFPTSTCHTFDASADGYGRAEGAGAVFPKRLSDAVRDGDPIRGVIRSSAVNT</sequence>
<dbReference type="Pfam" id="PF00501">
    <property type="entry name" value="AMP-binding"/>
    <property type="match status" value="1"/>
</dbReference>
<evidence type="ECO:0000256" key="3">
    <source>
        <dbReference type="ARBA" id="ARBA00022598"/>
    </source>
</evidence>
<organism evidence="8 9">
    <name type="scientific">Colletotrichum sublineola</name>
    <name type="common">Sorghum anthracnose fungus</name>
    <dbReference type="NCBI Taxonomy" id="1173701"/>
    <lineage>
        <taxon>Eukaryota</taxon>
        <taxon>Fungi</taxon>
        <taxon>Dikarya</taxon>
        <taxon>Ascomycota</taxon>
        <taxon>Pezizomycotina</taxon>
        <taxon>Sordariomycetes</taxon>
        <taxon>Hypocreomycetidae</taxon>
        <taxon>Glomerellales</taxon>
        <taxon>Glomerellaceae</taxon>
        <taxon>Colletotrichum</taxon>
        <taxon>Colletotrichum graminicola species complex</taxon>
    </lineage>
</organism>
<reference evidence="9" key="1">
    <citation type="journal article" date="2014" name="Genome Announc.">
        <title>Draft genome sequence of Colletotrichum sublineola, a destructive pathogen of cultivated sorghum.</title>
        <authorList>
            <person name="Baroncelli R."/>
            <person name="Sanz-Martin J.M."/>
            <person name="Rech G.E."/>
            <person name="Sukno S.A."/>
            <person name="Thon M.R."/>
        </authorList>
    </citation>
    <scope>NUCLEOTIDE SEQUENCE [LARGE SCALE GENOMIC DNA]</scope>
    <source>
        <strain evidence="9">TX430BB</strain>
    </source>
</reference>
<evidence type="ECO:0000256" key="1">
    <source>
        <dbReference type="ARBA" id="ARBA00022450"/>
    </source>
</evidence>
<dbReference type="GO" id="GO:0044550">
    <property type="term" value="P:secondary metabolite biosynthetic process"/>
    <property type="evidence" value="ECO:0007669"/>
    <property type="project" value="TreeGrafter"/>
</dbReference>
<dbReference type="HOGENOM" id="CLU_250188_0_0_1"/>
<keyword evidence="3" id="KW-0436">Ligase</keyword>
<dbReference type="GO" id="GO:0031177">
    <property type="term" value="F:phosphopantetheine binding"/>
    <property type="evidence" value="ECO:0007669"/>
    <property type="project" value="TreeGrafter"/>
</dbReference>
<dbReference type="eggNOG" id="KOG1178">
    <property type="taxonomic scope" value="Eukaryota"/>
</dbReference>
<evidence type="ECO:0000313" key="8">
    <source>
        <dbReference type="EMBL" id="KDN69109.1"/>
    </source>
</evidence>
<dbReference type="GO" id="GO:0043041">
    <property type="term" value="P:amino acid activation for nonribosomal peptide biosynthetic process"/>
    <property type="evidence" value="ECO:0007669"/>
    <property type="project" value="TreeGrafter"/>
</dbReference>
<keyword evidence="4" id="KW-0808">Transferase</keyword>
<dbReference type="SUPFAM" id="SSF47336">
    <property type="entry name" value="ACP-like"/>
    <property type="match status" value="1"/>
</dbReference>
<dbReference type="Proteomes" id="UP000027238">
    <property type="component" value="Unassembled WGS sequence"/>
</dbReference>
<feature type="domain" description="Ketosynthase family 3 (KS3)" evidence="7">
    <location>
        <begin position="1263"/>
        <end position="1471"/>
    </location>
</feature>
<dbReference type="Gene3D" id="3.40.50.12780">
    <property type="entry name" value="N-terminal domain of ligase-like"/>
    <property type="match status" value="1"/>
</dbReference>
<dbReference type="OrthoDB" id="4845845at2759"/>